<dbReference type="HOGENOM" id="CLU_1680115_0_0_1"/>
<dbReference type="InParanoid" id="T1HNS4"/>
<organism evidence="2 3">
    <name type="scientific">Rhodnius prolixus</name>
    <name type="common">Triatomid bug</name>
    <dbReference type="NCBI Taxonomy" id="13249"/>
    <lineage>
        <taxon>Eukaryota</taxon>
        <taxon>Metazoa</taxon>
        <taxon>Ecdysozoa</taxon>
        <taxon>Arthropoda</taxon>
        <taxon>Hexapoda</taxon>
        <taxon>Insecta</taxon>
        <taxon>Pterygota</taxon>
        <taxon>Neoptera</taxon>
        <taxon>Paraneoptera</taxon>
        <taxon>Hemiptera</taxon>
        <taxon>Heteroptera</taxon>
        <taxon>Panheteroptera</taxon>
        <taxon>Cimicomorpha</taxon>
        <taxon>Reduviidae</taxon>
        <taxon>Triatominae</taxon>
        <taxon>Rhodnius</taxon>
    </lineage>
</organism>
<dbReference type="Proteomes" id="UP000015103">
    <property type="component" value="Unassembled WGS sequence"/>
</dbReference>
<dbReference type="EnsemblMetazoa" id="RPRC005698-RA">
    <property type="protein sequence ID" value="RPRC005698-PA"/>
    <property type="gene ID" value="RPRC005698"/>
</dbReference>
<accession>T1HNS4</accession>
<dbReference type="STRING" id="13249.T1HNS4"/>
<feature type="compositionally biased region" description="Basic and acidic residues" evidence="1">
    <location>
        <begin position="16"/>
        <end position="36"/>
    </location>
</feature>
<dbReference type="SUPFAM" id="SSF48726">
    <property type="entry name" value="Immunoglobulin"/>
    <property type="match status" value="1"/>
</dbReference>
<reference evidence="2" key="1">
    <citation type="submission" date="2015-05" db="UniProtKB">
        <authorList>
            <consortium name="EnsemblMetazoa"/>
        </authorList>
    </citation>
    <scope>IDENTIFICATION</scope>
</reference>
<dbReference type="InterPro" id="IPR013783">
    <property type="entry name" value="Ig-like_fold"/>
</dbReference>
<feature type="region of interest" description="Disordered" evidence="1">
    <location>
        <begin position="16"/>
        <end position="41"/>
    </location>
</feature>
<evidence type="ECO:0000256" key="1">
    <source>
        <dbReference type="SAM" id="MobiDB-lite"/>
    </source>
</evidence>
<proteinExistence type="predicted"/>
<protein>
    <submittedName>
        <fullName evidence="2">Uncharacterized protein</fullName>
    </submittedName>
</protein>
<dbReference type="VEuPathDB" id="VectorBase:RPRC005698"/>
<name>T1HNS4_RHOPR</name>
<evidence type="ECO:0000313" key="3">
    <source>
        <dbReference type="Proteomes" id="UP000015103"/>
    </source>
</evidence>
<sequence>MAFNRKREACPMEFGRRRLDRGVTDGRESGNPEKSMKSCSKWRPPLEMHRHALSCQLPLTAKEIVSALTELQTSNDGNTTTSTLSFVASKDDDGKNLSCRAENPITSSEVLQDYWTLHIHFLFEMFITPLCVYKFFYLIKAVPHQKTGDGSFEVILT</sequence>
<keyword evidence="3" id="KW-1185">Reference proteome</keyword>
<dbReference type="Gene3D" id="2.60.40.10">
    <property type="entry name" value="Immunoglobulins"/>
    <property type="match status" value="1"/>
</dbReference>
<dbReference type="InterPro" id="IPR036179">
    <property type="entry name" value="Ig-like_dom_sf"/>
</dbReference>
<dbReference type="AlphaFoldDB" id="T1HNS4"/>
<evidence type="ECO:0000313" key="2">
    <source>
        <dbReference type="EnsemblMetazoa" id="RPRC005698-PA"/>
    </source>
</evidence>
<dbReference type="EMBL" id="ACPB03018035">
    <property type="status" value="NOT_ANNOTATED_CDS"/>
    <property type="molecule type" value="Genomic_DNA"/>
</dbReference>